<dbReference type="EMBL" id="KZ110592">
    <property type="protein sequence ID" value="OSX65958.1"/>
    <property type="molecule type" value="Genomic_DNA"/>
</dbReference>
<feature type="region of interest" description="Disordered" evidence="7">
    <location>
        <begin position="72"/>
        <end position="178"/>
    </location>
</feature>
<keyword evidence="3" id="KW-0677">Repeat</keyword>
<comment type="subcellular location">
    <subcellularLocation>
        <location evidence="1">Nucleus</location>
    </subcellularLocation>
</comment>
<dbReference type="Pfam" id="PF08790">
    <property type="entry name" value="zf-LYAR"/>
    <property type="match status" value="1"/>
</dbReference>
<dbReference type="InterPro" id="IPR039999">
    <property type="entry name" value="LYAR"/>
</dbReference>
<evidence type="ECO:0000256" key="2">
    <source>
        <dbReference type="ARBA" id="ARBA00022723"/>
    </source>
</evidence>
<dbReference type="PANTHER" id="PTHR13100">
    <property type="entry name" value="CELL GROWTH-REGULATING NUCLEOLAR PROTEIN LYAR"/>
    <property type="match status" value="1"/>
</dbReference>
<keyword evidence="10" id="KW-1185">Reference proteome</keyword>
<reference evidence="9 10" key="1">
    <citation type="submission" date="2017-04" db="EMBL/GenBank/DDBJ databases">
        <title>Genome Sequence of the Model Brown-Rot Fungus Postia placenta SB12.</title>
        <authorList>
            <consortium name="DOE Joint Genome Institute"/>
            <person name="Gaskell J."/>
            <person name="Kersten P."/>
            <person name="Larrondo L.F."/>
            <person name="Canessa P."/>
            <person name="Martinez D."/>
            <person name="Hibbett D."/>
            <person name="Schmoll M."/>
            <person name="Kubicek C.P."/>
            <person name="Martinez A.T."/>
            <person name="Yadav J."/>
            <person name="Master E."/>
            <person name="Magnuson J.K."/>
            <person name="James T."/>
            <person name="Yaver D."/>
            <person name="Berka R."/>
            <person name="Labutti K."/>
            <person name="Lipzen A."/>
            <person name="Aerts A."/>
            <person name="Barry K."/>
            <person name="Henrissat B."/>
            <person name="Blanchette R."/>
            <person name="Grigoriev I."/>
            <person name="Cullen D."/>
        </authorList>
    </citation>
    <scope>NUCLEOTIDE SEQUENCE [LARGE SCALE GENOMIC DNA]</scope>
    <source>
        <strain evidence="9 10">MAD-698-R-SB12</strain>
    </source>
</reference>
<evidence type="ECO:0000256" key="4">
    <source>
        <dbReference type="ARBA" id="ARBA00022771"/>
    </source>
</evidence>
<accession>A0A1X6NBE1</accession>
<dbReference type="STRING" id="670580.A0A1X6NBE1"/>
<protein>
    <recommendedName>
        <fullName evidence="8">Zinc finger C2H2 LYAR-type domain-containing protein</fullName>
    </recommendedName>
</protein>
<sequence length="178" mass="18167">CAEVVKKPKLEKHYSMCHASVTCLDCNTTFAGIAQFKAHTTCISEAEKYQKGLYKGPKGNASTGTYQSWGGGGGSGGWGRGAPRVQATGANVTPLGTPLRMSPVTTPAPVPIEAPLPKTNGTHAGANGDASDGAKDAAVSVTPAKGKEDKKDKKKDKKRKAGAVDGGGSAQASIRVSL</sequence>
<dbReference type="AlphaFoldDB" id="A0A1X6NBE1"/>
<feature type="compositionally biased region" description="Basic residues" evidence="7">
    <location>
        <begin position="152"/>
        <end position="161"/>
    </location>
</feature>
<evidence type="ECO:0000313" key="10">
    <source>
        <dbReference type="Proteomes" id="UP000194127"/>
    </source>
</evidence>
<evidence type="ECO:0000313" key="9">
    <source>
        <dbReference type="EMBL" id="OSX65958.1"/>
    </source>
</evidence>
<dbReference type="Proteomes" id="UP000194127">
    <property type="component" value="Unassembled WGS sequence"/>
</dbReference>
<dbReference type="GO" id="GO:0005730">
    <property type="term" value="C:nucleolus"/>
    <property type="evidence" value="ECO:0007669"/>
    <property type="project" value="TreeGrafter"/>
</dbReference>
<dbReference type="InterPro" id="IPR036236">
    <property type="entry name" value="Znf_C2H2_sf"/>
</dbReference>
<proteinExistence type="predicted"/>
<dbReference type="GO" id="GO:0008270">
    <property type="term" value="F:zinc ion binding"/>
    <property type="evidence" value="ECO:0007669"/>
    <property type="project" value="UniProtKB-KW"/>
</dbReference>
<evidence type="ECO:0000256" key="1">
    <source>
        <dbReference type="ARBA" id="ARBA00004123"/>
    </source>
</evidence>
<keyword evidence="6" id="KW-0539">Nucleus</keyword>
<evidence type="ECO:0000256" key="3">
    <source>
        <dbReference type="ARBA" id="ARBA00022737"/>
    </source>
</evidence>
<dbReference type="GO" id="GO:0006364">
    <property type="term" value="P:rRNA processing"/>
    <property type="evidence" value="ECO:0007669"/>
    <property type="project" value="TreeGrafter"/>
</dbReference>
<dbReference type="GO" id="GO:0003677">
    <property type="term" value="F:DNA binding"/>
    <property type="evidence" value="ECO:0007669"/>
    <property type="project" value="InterPro"/>
</dbReference>
<dbReference type="SUPFAM" id="SSF57667">
    <property type="entry name" value="beta-beta-alpha zinc fingers"/>
    <property type="match status" value="1"/>
</dbReference>
<evidence type="ECO:0000256" key="5">
    <source>
        <dbReference type="ARBA" id="ARBA00022833"/>
    </source>
</evidence>
<keyword evidence="5" id="KW-0862">Zinc</keyword>
<name>A0A1X6NBE1_9APHY</name>
<keyword evidence="4" id="KW-0863">Zinc-finger</keyword>
<dbReference type="Gene3D" id="3.30.1490.490">
    <property type="match status" value="1"/>
</dbReference>
<evidence type="ECO:0000256" key="6">
    <source>
        <dbReference type="ARBA" id="ARBA00023242"/>
    </source>
</evidence>
<organism evidence="9 10">
    <name type="scientific">Postia placenta MAD-698-R-SB12</name>
    <dbReference type="NCBI Taxonomy" id="670580"/>
    <lineage>
        <taxon>Eukaryota</taxon>
        <taxon>Fungi</taxon>
        <taxon>Dikarya</taxon>
        <taxon>Basidiomycota</taxon>
        <taxon>Agaricomycotina</taxon>
        <taxon>Agaricomycetes</taxon>
        <taxon>Polyporales</taxon>
        <taxon>Adustoporiaceae</taxon>
        <taxon>Rhodonia</taxon>
    </lineage>
</organism>
<gene>
    <name evidence="9" type="ORF">POSPLADRAFT_1132541</name>
</gene>
<dbReference type="InterPro" id="IPR014898">
    <property type="entry name" value="Znf_C2H2_LYAR"/>
</dbReference>
<evidence type="ECO:0000256" key="7">
    <source>
        <dbReference type="SAM" id="MobiDB-lite"/>
    </source>
</evidence>
<feature type="non-terminal residue" evidence="9">
    <location>
        <position position="1"/>
    </location>
</feature>
<dbReference type="GeneID" id="36329178"/>
<feature type="domain" description="Zinc finger C2H2 LYAR-type" evidence="8">
    <location>
        <begin position="21"/>
        <end position="49"/>
    </location>
</feature>
<dbReference type="OrthoDB" id="21474at2759"/>
<keyword evidence="2" id="KW-0479">Metal-binding</keyword>
<dbReference type="PANTHER" id="PTHR13100:SF10">
    <property type="entry name" value="CELL GROWTH-REGULATING NUCLEOLAR PROTEIN"/>
    <property type="match status" value="1"/>
</dbReference>
<dbReference type="RefSeq" id="XP_024342752.1">
    <property type="nucleotide sequence ID" value="XM_024484229.1"/>
</dbReference>
<evidence type="ECO:0000259" key="8">
    <source>
        <dbReference type="Pfam" id="PF08790"/>
    </source>
</evidence>
<dbReference type="GO" id="GO:0000122">
    <property type="term" value="P:negative regulation of transcription by RNA polymerase II"/>
    <property type="evidence" value="ECO:0007669"/>
    <property type="project" value="TreeGrafter"/>
</dbReference>